<protein>
    <submittedName>
        <fullName evidence="2">Putative adhesin</fullName>
    </submittedName>
</protein>
<reference evidence="3" key="1">
    <citation type="submission" date="2016-10" db="EMBL/GenBank/DDBJ databases">
        <authorList>
            <person name="Varghese N."/>
            <person name="Submissions S."/>
        </authorList>
    </citation>
    <scope>NUCLEOTIDE SEQUENCE [LARGE SCALE GENOMIC DNA]</scope>
    <source>
        <strain evidence="3">CGMCC 1.6963</strain>
    </source>
</reference>
<dbReference type="Pfam" id="PF13349">
    <property type="entry name" value="DUF4097"/>
    <property type="match status" value="1"/>
</dbReference>
<dbReference type="STRING" id="587636.SAMN05216199_1361"/>
<organism evidence="2 3">
    <name type="scientific">Pedococcus cremeus</name>
    <dbReference type="NCBI Taxonomy" id="587636"/>
    <lineage>
        <taxon>Bacteria</taxon>
        <taxon>Bacillati</taxon>
        <taxon>Actinomycetota</taxon>
        <taxon>Actinomycetes</taxon>
        <taxon>Micrococcales</taxon>
        <taxon>Intrasporangiaceae</taxon>
        <taxon>Pedococcus</taxon>
    </lineage>
</organism>
<feature type="domain" description="DUF4097" evidence="1">
    <location>
        <begin position="46"/>
        <end position="266"/>
    </location>
</feature>
<sequence length="278" mass="28738">MTEKWRVEGPRVLDIGEDGEQVRNLKVGIIGGRVDVVTHDDSPTARVEVSEVEGDPVLVRWDGSTLKISHGPDTDNGILDRVRRTVVDGIDRNRVVVSISIPQDATASVSTVSAEALVAGVRAEVKTNTVSGSLTLDDVSGRTSVNTVSGAVECSRLDGPLSVNSVSGSVTAQQSTLPDVTIHTVSGDIALDMLNGAASISSSSVSGDVTVRSPLAGYDVRVSSASGQVVVDGRQLRRGPHSAGGQLKEGDGALRLKANAVSGNVVLLRSTGADEQAV</sequence>
<gene>
    <name evidence="2" type="ORF">SAMN05216199_1361</name>
</gene>
<name>A0A1H9SX38_9MICO</name>
<dbReference type="InterPro" id="IPR025164">
    <property type="entry name" value="Toastrack_DUF4097"/>
</dbReference>
<proteinExistence type="predicted"/>
<dbReference type="RefSeq" id="WP_177180258.1">
    <property type="nucleotide sequence ID" value="NZ_FOHB01000002.1"/>
</dbReference>
<evidence type="ECO:0000259" key="1">
    <source>
        <dbReference type="Pfam" id="PF13349"/>
    </source>
</evidence>
<keyword evidence="3" id="KW-1185">Reference proteome</keyword>
<dbReference type="EMBL" id="FOHB01000002">
    <property type="protein sequence ID" value="SER89560.1"/>
    <property type="molecule type" value="Genomic_DNA"/>
</dbReference>
<dbReference type="AlphaFoldDB" id="A0A1H9SX38"/>
<evidence type="ECO:0000313" key="2">
    <source>
        <dbReference type="EMBL" id="SER89560.1"/>
    </source>
</evidence>
<accession>A0A1H9SX38</accession>
<dbReference type="Proteomes" id="UP000199019">
    <property type="component" value="Unassembled WGS sequence"/>
</dbReference>
<evidence type="ECO:0000313" key="3">
    <source>
        <dbReference type="Proteomes" id="UP000199019"/>
    </source>
</evidence>